<protein>
    <submittedName>
        <fullName evidence="3">Nuclear receptor coactivator 7</fullName>
    </submittedName>
</protein>
<dbReference type="SMART" id="SM00257">
    <property type="entry name" value="LysM"/>
    <property type="match status" value="1"/>
</dbReference>
<keyword evidence="3" id="KW-0675">Receptor</keyword>
<feature type="region of interest" description="Disordered" evidence="1">
    <location>
        <begin position="1"/>
        <end position="103"/>
    </location>
</feature>
<feature type="compositionally biased region" description="Polar residues" evidence="1">
    <location>
        <begin position="347"/>
        <end position="358"/>
    </location>
</feature>
<proteinExistence type="predicted"/>
<dbReference type="Gene3D" id="3.10.350.10">
    <property type="entry name" value="LysM domain"/>
    <property type="match status" value="1"/>
</dbReference>
<organism evidence="3 4">
    <name type="scientific">Trichonephila clavata</name>
    <name type="common">Joro spider</name>
    <name type="synonym">Nephila clavata</name>
    <dbReference type="NCBI Taxonomy" id="2740835"/>
    <lineage>
        <taxon>Eukaryota</taxon>
        <taxon>Metazoa</taxon>
        <taxon>Ecdysozoa</taxon>
        <taxon>Arthropoda</taxon>
        <taxon>Chelicerata</taxon>
        <taxon>Arachnida</taxon>
        <taxon>Araneae</taxon>
        <taxon>Araneomorphae</taxon>
        <taxon>Entelegynae</taxon>
        <taxon>Araneoidea</taxon>
        <taxon>Nephilidae</taxon>
        <taxon>Trichonephila</taxon>
    </lineage>
</organism>
<sequence>MSTPTRQRSLRERIQSASRGIGISWQGKKSKSYHSKESLAEAQSSDGEQASKNEEQNQASAVESSSPSRIPDAATTAEEGASSLEKKPLGRSLTQPQGTEQYTVEASDTLAGIAARFDTTPSELAKLNRLSARMVFPGQLLFVPEKRNRGTEVEETQESSDSLLPPQGGQEERRPSVTDALRIPYRRASERAHRFLKVKARHFTDGQGVVSGVLIITPNAVMFDPNVSDPLVIEHGIESYGVIAPLDMLMRAAIYFDIAHMKVQHAAQDAEPRPKVDIYYGKMIDDQSLNEEEKDSAPPLQVKAPSIEVDTVVEKIKVPETTSCVEKEKPSETVSKPKPPEPAAVSEPSTPAPLNSSTPEKKPSTEDATPKSATGAAPGDSVDSFDEEVSDAFAATEAQASGQEAPSESRRERMLKRLSYPMESITSFSRILTSSPKSFVDFSGSLFSGGRGSEEEEIKEQEEDQQQQEAAADTGVGYQNLVEEKPEIFEALDKLLSKQKEEVEGPPLYLCLRMGIPKERKPHPSPVLSYGKKRARSEYWFSILRSRVEDLYNFLQQWIPHLYGDVDDVDPDEAGFIPIDDSLPDEEEEEEEEAEEDQGEEKEAPRSFLKLVEEHFGFKSISPGDWEVRFFLKVFDFGTSAAEAFQVLKKGKDKKLY</sequence>
<dbReference type="EMBL" id="BMAO01014378">
    <property type="protein sequence ID" value="GFQ94571.1"/>
    <property type="molecule type" value="Genomic_DNA"/>
</dbReference>
<feature type="domain" description="LysM" evidence="2">
    <location>
        <begin position="100"/>
        <end position="143"/>
    </location>
</feature>
<dbReference type="InterPro" id="IPR036779">
    <property type="entry name" value="LysM_dom_sf"/>
</dbReference>
<dbReference type="CDD" id="cd00118">
    <property type="entry name" value="LysM"/>
    <property type="match status" value="1"/>
</dbReference>
<feature type="compositionally biased region" description="Polar residues" evidence="1">
    <location>
        <begin position="56"/>
        <end position="68"/>
    </location>
</feature>
<evidence type="ECO:0000256" key="1">
    <source>
        <dbReference type="SAM" id="MobiDB-lite"/>
    </source>
</evidence>
<dbReference type="Proteomes" id="UP000887116">
    <property type="component" value="Unassembled WGS sequence"/>
</dbReference>
<dbReference type="PROSITE" id="PS51782">
    <property type="entry name" value="LYSM"/>
    <property type="match status" value="1"/>
</dbReference>
<feature type="region of interest" description="Disordered" evidence="1">
    <location>
        <begin position="147"/>
        <end position="178"/>
    </location>
</feature>
<evidence type="ECO:0000313" key="4">
    <source>
        <dbReference type="Proteomes" id="UP000887116"/>
    </source>
</evidence>
<evidence type="ECO:0000313" key="3">
    <source>
        <dbReference type="EMBL" id="GFQ94571.1"/>
    </source>
</evidence>
<feature type="compositionally biased region" description="Basic and acidic residues" evidence="1">
    <location>
        <begin position="359"/>
        <end position="369"/>
    </location>
</feature>
<feature type="region of interest" description="Disordered" evidence="1">
    <location>
        <begin position="574"/>
        <end position="604"/>
    </location>
</feature>
<dbReference type="SUPFAM" id="SSF54106">
    <property type="entry name" value="LysM domain"/>
    <property type="match status" value="1"/>
</dbReference>
<feature type="compositionally biased region" description="Polar residues" evidence="1">
    <location>
        <begin position="92"/>
        <end position="103"/>
    </location>
</feature>
<dbReference type="InterPro" id="IPR018392">
    <property type="entry name" value="LysM"/>
</dbReference>
<comment type="caution">
    <text evidence="3">The sequence shown here is derived from an EMBL/GenBank/DDBJ whole genome shotgun (WGS) entry which is preliminary data.</text>
</comment>
<feature type="region of interest" description="Disordered" evidence="1">
    <location>
        <begin position="323"/>
        <end position="416"/>
    </location>
</feature>
<evidence type="ECO:0000259" key="2">
    <source>
        <dbReference type="PROSITE" id="PS51782"/>
    </source>
</evidence>
<name>A0A8X6G2K3_TRICU</name>
<dbReference type="OrthoDB" id="26679at2759"/>
<feature type="region of interest" description="Disordered" evidence="1">
    <location>
        <begin position="443"/>
        <end position="475"/>
    </location>
</feature>
<reference evidence="3" key="1">
    <citation type="submission" date="2020-07" db="EMBL/GenBank/DDBJ databases">
        <title>Multicomponent nature underlies the extraordinary mechanical properties of spider dragline silk.</title>
        <authorList>
            <person name="Kono N."/>
            <person name="Nakamura H."/>
            <person name="Mori M."/>
            <person name="Yoshida Y."/>
            <person name="Ohtoshi R."/>
            <person name="Malay A.D."/>
            <person name="Moran D.A.P."/>
            <person name="Tomita M."/>
            <person name="Numata K."/>
            <person name="Arakawa K."/>
        </authorList>
    </citation>
    <scope>NUCLEOTIDE SEQUENCE</scope>
</reference>
<dbReference type="Pfam" id="PF01476">
    <property type="entry name" value="LysM"/>
    <property type="match status" value="1"/>
</dbReference>
<dbReference type="AlphaFoldDB" id="A0A8X6G2K3"/>
<feature type="compositionally biased region" description="Acidic residues" evidence="1">
    <location>
        <begin position="454"/>
        <end position="466"/>
    </location>
</feature>
<gene>
    <name evidence="3" type="primary">Ncoa7</name>
    <name evidence="3" type="ORF">TNCT_544642</name>
</gene>
<feature type="compositionally biased region" description="Acidic residues" evidence="1">
    <location>
        <begin position="582"/>
        <end position="600"/>
    </location>
</feature>
<keyword evidence="4" id="KW-1185">Reference proteome</keyword>
<accession>A0A8X6G2K3</accession>